<dbReference type="GO" id="GO:0051301">
    <property type="term" value="P:cell division"/>
    <property type="evidence" value="ECO:0007669"/>
    <property type="project" value="UniProtKB-KW"/>
</dbReference>
<evidence type="ECO:0000256" key="1">
    <source>
        <dbReference type="ARBA" id="ARBA00004123"/>
    </source>
</evidence>
<comment type="pathway">
    <text evidence="2">Protein modification; protein ubiquitination.</text>
</comment>
<keyword evidence="15" id="KW-1185">Reference proteome</keyword>
<keyword evidence="10" id="KW-0131">Cell cycle</keyword>
<organism evidence="15 16">
    <name type="scientific">Punica granatum</name>
    <name type="common">Pomegranate</name>
    <dbReference type="NCBI Taxonomy" id="22663"/>
    <lineage>
        <taxon>Eukaryota</taxon>
        <taxon>Viridiplantae</taxon>
        <taxon>Streptophyta</taxon>
        <taxon>Embryophyta</taxon>
        <taxon>Tracheophyta</taxon>
        <taxon>Spermatophyta</taxon>
        <taxon>Magnoliopsida</taxon>
        <taxon>eudicotyledons</taxon>
        <taxon>Gunneridae</taxon>
        <taxon>Pentapetalae</taxon>
        <taxon>rosids</taxon>
        <taxon>malvids</taxon>
        <taxon>Myrtales</taxon>
        <taxon>Lythraceae</taxon>
        <taxon>Punica</taxon>
    </lineage>
</organism>
<evidence type="ECO:0000256" key="2">
    <source>
        <dbReference type="ARBA" id="ARBA00004906"/>
    </source>
</evidence>
<feature type="domain" description="Anaphase-promoting complex subunit 1 beta-sandwich" evidence="14">
    <location>
        <begin position="1467"/>
        <end position="1530"/>
    </location>
</feature>
<dbReference type="InterPro" id="IPR011989">
    <property type="entry name" value="ARM-like"/>
</dbReference>
<gene>
    <name evidence="16" type="primary">LOC116195511</name>
</gene>
<reference evidence="15" key="1">
    <citation type="journal article" date="2020" name="Plant Biotechnol. J.">
        <title>The pomegranate (Punica granatum L.) draft genome dissects genetic divergence between soft- and hard-seeded cultivars.</title>
        <authorList>
            <person name="Luo X."/>
            <person name="Li H."/>
            <person name="Wu Z."/>
            <person name="Yao W."/>
            <person name="Zhao P."/>
            <person name="Cao D."/>
            <person name="Yu H."/>
            <person name="Li K."/>
            <person name="Poudel K."/>
            <person name="Zhao D."/>
            <person name="Zhang F."/>
            <person name="Xia X."/>
            <person name="Chen L."/>
            <person name="Wang Q."/>
            <person name="Jing D."/>
            <person name="Cao S."/>
        </authorList>
    </citation>
    <scope>NUCLEOTIDE SEQUENCE [LARGE SCALE GENOMIC DNA]</scope>
    <source>
        <strain evidence="15">cv. Tunisia</strain>
    </source>
</reference>
<dbReference type="RefSeq" id="XP_031380608.1">
    <property type="nucleotide sequence ID" value="XM_031524748.1"/>
</dbReference>
<feature type="domain" description="Anaphase-promoting complex subunit 1 N-terminal" evidence="11">
    <location>
        <begin position="33"/>
        <end position="266"/>
    </location>
</feature>
<evidence type="ECO:0000256" key="7">
    <source>
        <dbReference type="ARBA" id="ARBA00022776"/>
    </source>
</evidence>
<feature type="domain" description="Anaphase-promoting complex subunit 1 middle" evidence="13">
    <location>
        <begin position="527"/>
        <end position="794"/>
    </location>
</feature>
<evidence type="ECO:0000256" key="8">
    <source>
        <dbReference type="ARBA" id="ARBA00022786"/>
    </source>
</evidence>
<dbReference type="OrthoDB" id="26401at2759"/>
<comment type="subcellular location">
    <subcellularLocation>
        <location evidence="1">Nucleus</location>
    </subcellularLocation>
</comment>
<feature type="domain" description="Anaphase-promoting complex subunit 1 N-terminal" evidence="11">
    <location>
        <begin position="303"/>
        <end position="514"/>
    </location>
</feature>
<evidence type="ECO:0000256" key="9">
    <source>
        <dbReference type="ARBA" id="ARBA00023242"/>
    </source>
</evidence>
<evidence type="ECO:0000259" key="12">
    <source>
        <dbReference type="Pfam" id="PF18122"/>
    </source>
</evidence>
<dbReference type="FunFam" id="1.25.10.10:FF:000211">
    <property type="entry name" value="Anaphase-promoting complex subunit 1"/>
    <property type="match status" value="1"/>
</dbReference>
<dbReference type="Pfam" id="PF21282">
    <property type="entry name" value="APC1_3rd"/>
    <property type="match status" value="1"/>
</dbReference>
<evidence type="ECO:0000256" key="3">
    <source>
        <dbReference type="ARBA" id="ARBA00010547"/>
    </source>
</evidence>
<dbReference type="InterPro" id="IPR048971">
    <property type="entry name" value="Apc1_3rd"/>
</dbReference>
<dbReference type="GO" id="GO:0031145">
    <property type="term" value="P:anaphase-promoting complex-dependent catabolic process"/>
    <property type="evidence" value="ECO:0007669"/>
    <property type="project" value="TreeGrafter"/>
</dbReference>
<feature type="domain" description="Anaphase-promoting complex subunit 1 C-terminal" evidence="12">
    <location>
        <begin position="1603"/>
        <end position="1765"/>
    </location>
</feature>
<accession>A0A6P8CIW1</accession>
<evidence type="ECO:0000259" key="13">
    <source>
        <dbReference type="Pfam" id="PF20518"/>
    </source>
</evidence>
<evidence type="ECO:0000256" key="4">
    <source>
        <dbReference type="ARBA" id="ARBA00016070"/>
    </source>
</evidence>
<dbReference type="GO" id="GO:0007091">
    <property type="term" value="P:metaphase/anaphase transition of mitotic cell cycle"/>
    <property type="evidence" value="ECO:0007669"/>
    <property type="project" value="TreeGrafter"/>
</dbReference>
<name>A0A6P8CIW1_PUNGR</name>
<evidence type="ECO:0000256" key="6">
    <source>
        <dbReference type="ARBA" id="ARBA00022737"/>
    </source>
</evidence>
<dbReference type="Proteomes" id="UP000515151">
    <property type="component" value="Chromosome 2"/>
</dbReference>
<dbReference type="FunFam" id="1.25.10.10:FF:000338">
    <property type="entry name" value="Anaphase-promoting complex subunit 1"/>
    <property type="match status" value="1"/>
</dbReference>
<keyword evidence="8" id="KW-0833">Ubl conjugation pathway</keyword>
<dbReference type="InterPro" id="IPR024990">
    <property type="entry name" value="Apc1"/>
</dbReference>
<keyword evidence="5" id="KW-0132">Cell division</keyword>
<sequence>MPPGVRELTVLGEFRPFALIAEALDGKPLDDPADKYDYFLFDPQTVREDPDSGPDASTSGQCDHELFIRGNKIIWSTGSRVHKRFTLSSTVIMACWGRFSQKSEALLCVLQIESLAIYSISGQVVEIPLPRTITSIWPLPCGLLLQQAAEGDFSTSVPSTSSSLSFGASEISRLRKETGQSPQNHYFLSGFDNMVKGNTALSSSHVILKNPMEEPQPQLIYIEERGKVNIMKDFDERTIWTSDQVPLMASYNKGKMQHSLWVAEIHSSNLEEKASSSSDIIPACVLPKKFLFRRIWQGKVAHTAASKVFLATDDDTAPIICFLLQGQKKLLSVRLQTIEINNEILFDVKPDMSWSIPAVSAAPVTVTRPGVKLGLLPHTDIVVLAPENAILLYSGKQCLCRYLLPSSLGESQLPHNLKLSENVAFGSDVKIIGLADSIEGRINVIVNNGKIFRCALRRSPSSSLVNDCITAMAEGLCSSSYNHFLVLLWGDSDSSYLSKFDSSVDSEWDSFCSIMMRMCGRFKGSLAEHSASASSSSWEFLINSQFHRNYCKTNSFASIFSSGSLDIQELGHQQSSMEAKLSGESSFYSELLTKSLESLHAVYECLKLNNLRKWDLELLSGLLCSIANSLGERSYIDHYVRDFPALVEKVGTGPDSLSWKTPPSLFRWLEISLQRGYNSADISDLPSLVCNDESSVVSWARKIVSFYSLLSGAEHVGKKLSSGVSCNIAAGSYSTGEEHTVLAMVGENFGLQQLDNLPSGISLPLRHALDKCRESPPTDWPAAAYFLLGREDLAFSCLAHNGELETWNNANLLSMSTPYMLHLHPVTIPSTVSDPIGPDSATFEDADSIDGSMTDGMEHIFTATTQLRYGRDLRLNEVRRLLCSARPVAIQTSVNPNASDQDLQQAQLWQLAQRTTALPFGRGAFTLATIFTLLTEAFTVPKLVLAGRLPAQQNATVNLDPNIRNILELKSWPEFHNAVAAGLRLAPLQGKMSRTWIIYNKPKEPNAIHAGLLLALGLHGYLRVLLITDIYKYLDQQHESTTVGLMLGLAASYRGSMHPAMSKVFYLHIPARLPSTFPELELPTLLQSAALLSLGLLYEGSSHLEIMQMLSGEIGRGSAGDNVHEREAYAVSSGFSLGLVALGRGLEMLGSLDSLLDRLFYYIGGKEAHNERSYSSALSNDEHNRGVGQMMDVAAVNVHVTAPGAIVALALMYLKTESETISSRLSIPHTSYDLQHVRPDFMMLRVIARNLIMWSRVYPSKEWVQSQIPEIVKNGVKSLGDDNEDLEETDIDTAVKAYVNVVTGACISIGLRFAGTRDGQAEELLYEHAVYFLNEIKTVCSTSGSTFPKGISHYIDRGTLEICLHLTVLSLSVVMAGSGHLRTLRLLRFLRGRHSADGPPNYGTQMTISLAIGFLFLGGGMRTFSTSNSAIAALLIALYPRLPTGPNDNRCHLQAFRHLYVLAAEARWIQTVDVDTGLPVFAPLEVTVKETEHYSETSYCEVTPCILPERATLKSIRVCGPRYWPQVINLVPEESPWWSPGSRHGPFNSGILYIKRKVGACSYIDDPIGCQSLLSRAMHKVFGLKNSRAYNANRGDGYVSLDQLVSTFSSDPSLIAFSQLCCDPSWNSRSDDDFHEFCLQVLFECMSKDRPALLQVYISLYTAIGSIGDFIIGEAPVSAETLSVSSLKLALTYSEALLSGSLATPKGSIVQSVFVGSLRKRLEDLFLCSTSLRDDLAAYLKSGRWPSTERRAVILSLYLQWFGVPTPSVIGKVAERIKPVRKISRSSVALLRLLLPTTHVTAIKEIDELLCSF</sequence>
<evidence type="ECO:0000259" key="11">
    <source>
        <dbReference type="Pfam" id="PF12859"/>
    </source>
</evidence>
<dbReference type="GeneID" id="116195511"/>
<evidence type="ECO:0000256" key="10">
    <source>
        <dbReference type="ARBA" id="ARBA00023306"/>
    </source>
</evidence>
<keyword evidence="6" id="KW-0677">Repeat</keyword>
<dbReference type="PANTHER" id="PTHR12827">
    <property type="entry name" value="MEIOTIC CHECKPOINT REGULATOR TSG24 FAMILY MEMBER"/>
    <property type="match status" value="1"/>
</dbReference>
<evidence type="ECO:0000313" key="15">
    <source>
        <dbReference type="Proteomes" id="UP000515151"/>
    </source>
</evidence>
<evidence type="ECO:0000256" key="5">
    <source>
        <dbReference type="ARBA" id="ARBA00022618"/>
    </source>
</evidence>
<dbReference type="Gene3D" id="1.25.10.10">
    <property type="entry name" value="Leucine-rich Repeat Variant"/>
    <property type="match status" value="2"/>
</dbReference>
<dbReference type="InterPro" id="IPR041221">
    <property type="entry name" value="APC1_C"/>
</dbReference>
<dbReference type="InterPro" id="IPR046794">
    <property type="entry name" value="Apc1_MidN"/>
</dbReference>
<proteinExistence type="inferred from homology"/>
<comment type="similarity">
    <text evidence="3">Belongs to the APC1 family.</text>
</comment>
<dbReference type="Pfam" id="PF18122">
    <property type="entry name" value="APC1_C"/>
    <property type="match status" value="1"/>
</dbReference>
<evidence type="ECO:0000313" key="16">
    <source>
        <dbReference type="RefSeq" id="XP_031380608.1"/>
    </source>
</evidence>
<keyword evidence="9" id="KW-0539">Nucleus</keyword>
<dbReference type="PANTHER" id="PTHR12827:SF3">
    <property type="entry name" value="ANAPHASE-PROMOTING COMPLEX SUBUNIT 1"/>
    <property type="match status" value="1"/>
</dbReference>
<protein>
    <recommendedName>
        <fullName evidence="4">Anaphase-promoting complex subunit 1</fullName>
    </recommendedName>
</protein>
<keyword evidence="7" id="KW-0498">Mitosis</keyword>
<reference evidence="16" key="2">
    <citation type="submission" date="2025-08" db="UniProtKB">
        <authorList>
            <consortium name="RefSeq"/>
        </authorList>
    </citation>
    <scope>IDENTIFICATION</scope>
    <source>
        <tissue evidence="16">Leaf</tissue>
    </source>
</reference>
<dbReference type="InterPro" id="IPR049255">
    <property type="entry name" value="Apc1_N"/>
</dbReference>
<dbReference type="GO" id="GO:0070979">
    <property type="term" value="P:protein K11-linked ubiquitination"/>
    <property type="evidence" value="ECO:0007669"/>
    <property type="project" value="TreeGrafter"/>
</dbReference>
<dbReference type="GO" id="GO:0005680">
    <property type="term" value="C:anaphase-promoting complex"/>
    <property type="evidence" value="ECO:0007669"/>
    <property type="project" value="InterPro"/>
</dbReference>
<dbReference type="Pfam" id="PF20518">
    <property type="entry name" value="Apc1_MidN"/>
    <property type="match status" value="1"/>
</dbReference>
<dbReference type="Pfam" id="PF12859">
    <property type="entry name" value="ANAPC1"/>
    <property type="match status" value="2"/>
</dbReference>
<dbReference type="GO" id="GO:0060090">
    <property type="term" value="F:molecular adaptor activity"/>
    <property type="evidence" value="ECO:0007669"/>
    <property type="project" value="TreeGrafter"/>
</dbReference>
<evidence type="ECO:0000259" key="14">
    <source>
        <dbReference type="Pfam" id="PF21282"/>
    </source>
</evidence>